<evidence type="ECO:0000259" key="15">
    <source>
        <dbReference type="Pfam" id="PF18913"/>
    </source>
</evidence>
<comment type="cofactor">
    <cofactor evidence="12">
        <name>Mg(2+)</name>
        <dbReference type="ChEBI" id="CHEBI:18420"/>
    </cofactor>
    <text evidence="12">Binds 2 magnesium ions per subunit.</text>
</comment>
<evidence type="ECO:0000256" key="12">
    <source>
        <dbReference type="HAMAP-Rule" id="MF_01855"/>
    </source>
</evidence>
<feature type="binding site" evidence="12">
    <location>
        <position position="119"/>
    </location>
    <ligand>
        <name>Mg(2+)</name>
        <dbReference type="ChEBI" id="CHEBI:18420"/>
        <label>1</label>
    </ligand>
</feature>
<comment type="caution">
    <text evidence="12">Lacks conserved residue(s) required for the propagation of feature annotation.</text>
</comment>
<keyword evidence="17" id="KW-1185">Reference proteome</keyword>
<dbReference type="Gene3D" id="3.40.190.80">
    <property type="match status" value="1"/>
</dbReference>
<evidence type="ECO:0000256" key="6">
    <source>
        <dbReference type="ARBA" id="ARBA00022723"/>
    </source>
</evidence>
<comment type="subunit">
    <text evidence="12">Homotetramer.</text>
</comment>
<evidence type="ECO:0000313" key="17">
    <source>
        <dbReference type="Proteomes" id="UP000054172"/>
    </source>
</evidence>
<dbReference type="PANTHER" id="PTHR11556">
    <property type="entry name" value="FRUCTOSE-1,6-BISPHOSPHATASE-RELATED"/>
    <property type="match status" value="1"/>
</dbReference>
<protein>
    <recommendedName>
        <fullName evidence="10 12">Fructose-1,6-bisphosphatase class 1</fullName>
        <shortName evidence="12">FBPase class 1</shortName>
        <ecNumber evidence="4 12">3.1.3.11</ecNumber>
    </recommendedName>
    <alternativeName>
        <fullName evidence="11 12">D-fructose-1,6-bisphosphate 1-phosphohydrolase class 1</fullName>
    </alternativeName>
</protein>
<proteinExistence type="inferred from homology"/>
<feature type="binding site" evidence="12">
    <location>
        <position position="276"/>
    </location>
    <ligand>
        <name>substrate</name>
    </ligand>
</feature>
<evidence type="ECO:0000256" key="4">
    <source>
        <dbReference type="ARBA" id="ARBA00013093"/>
    </source>
</evidence>
<dbReference type="NCBIfam" id="NF006778">
    <property type="entry name" value="PRK09293.1-1"/>
    <property type="match status" value="1"/>
</dbReference>
<feature type="binding site" evidence="12">
    <location>
        <position position="246"/>
    </location>
    <ligand>
        <name>substrate</name>
    </ligand>
</feature>
<dbReference type="GO" id="GO:0006000">
    <property type="term" value="P:fructose metabolic process"/>
    <property type="evidence" value="ECO:0007669"/>
    <property type="project" value="TreeGrafter"/>
</dbReference>
<evidence type="ECO:0000256" key="13">
    <source>
        <dbReference type="RuleBase" id="RU000508"/>
    </source>
</evidence>
<keyword evidence="9 12" id="KW-0119">Carbohydrate metabolism</keyword>
<dbReference type="GO" id="GO:0006094">
    <property type="term" value="P:gluconeogenesis"/>
    <property type="evidence" value="ECO:0007669"/>
    <property type="project" value="UniProtKB-UniRule"/>
</dbReference>
<dbReference type="GO" id="GO:0042132">
    <property type="term" value="F:fructose 1,6-bisphosphate 1-phosphatase activity"/>
    <property type="evidence" value="ECO:0007669"/>
    <property type="project" value="UniProtKB-UniRule"/>
</dbReference>
<evidence type="ECO:0000256" key="11">
    <source>
        <dbReference type="ARBA" id="ARBA00081210"/>
    </source>
</evidence>
<keyword evidence="8 12" id="KW-0460">Magnesium</keyword>
<evidence type="ECO:0000256" key="9">
    <source>
        <dbReference type="ARBA" id="ARBA00023277"/>
    </source>
</evidence>
<dbReference type="GO" id="GO:0005829">
    <property type="term" value="C:cytosol"/>
    <property type="evidence" value="ECO:0007669"/>
    <property type="project" value="TreeGrafter"/>
</dbReference>
<comment type="catalytic activity">
    <reaction evidence="1 12">
        <text>beta-D-fructose 1,6-bisphosphate + H2O = beta-D-fructose 6-phosphate + phosphate</text>
        <dbReference type="Rhea" id="RHEA:11064"/>
        <dbReference type="ChEBI" id="CHEBI:15377"/>
        <dbReference type="ChEBI" id="CHEBI:32966"/>
        <dbReference type="ChEBI" id="CHEBI:43474"/>
        <dbReference type="ChEBI" id="CHEBI:57634"/>
        <dbReference type="EC" id="3.1.3.11"/>
    </reaction>
</comment>
<comment type="similarity">
    <text evidence="3 12 13">Belongs to the FBPase class 1 family.</text>
</comment>
<dbReference type="PRINTS" id="PR00115">
    <property type="entry name" value="F16BPHPHTASE"/>
</dbReference>
<dbReference type="Pfam" id="PF00316">
    <property type="entry name" value="FBPase"/>
    <property type="match status" value="1"/>
</dbReference>
<evidence type="ECO:0000259" key="14">
    <source>
        <dbReference type="Pfam" id="PF00316"/>
    </source>
</evidence>
<feature type="binding site" evidence="12">
    <location>
        <position position="117"/>
    </location>
    <ligand>
        <name>Mg(2+)</name>
        <dbReference type="ChEBI" id="CHEBI:18420"/>
        <label>1</label>
    </ligand>
</feature>
<dbReference type="CDD" id="cd00354">
    <property type="entry name" value="FBPase"/>
    <property type="match status" value="1"/>
</dbReference>
<dbReference type="PIRSF" id="PIRSF500210">
    <property type="entry name" value="FBPtase"/>
    <property type="match status" value="1"/>
</dbReference>
<evidence type="ECO:0000256" key="5">
    <source>
        <dbReference type="ARBA" id="ARBA00022490"/>
    </source>
</evidence>
<accession>A0A0Q4B8N4</accession>
<evidence type="ECO:0000256" key="8">
    <source>
        <dbReference type="ARBA" id="ARBA00022842"/>
    </source>
</evidence>
<dbReference type="InterPro" id="IPR000146">
    <property type="entry name" value="FBPase_class-1"/>
</dbReference>
<dbReference type="STRING" id="1702214.AL399_06375"/>
<feature type="binding site" evidence="12">
    <location>
        <position position="213"/>
    </location>
    <ligand>
        <name>substrate</name>
    </ligand>
</feature>
<dbReference type="PATRIC" id="fig|1702214.3.peg.574"/>
<evidence type="ECO:0000256" key="10">
    <source>
        <dbReference type="ARBA" id="ARBA00072069"/>
    </source>
</evidence>
<dbReference type="GO" id="GO:0000287">
    <property type="term" value="F:magnesium ion binding"/>
    <property type="evidence" value="ECO:0007669"/>
    <property type="project" value="UniProtKB-UniRule"/>
</dbReference>
<keyword evidence="6 12" id="KW-0479">Metal-binding</keyword>
<dbReference type="PROSITE" id="PS00124">
    <property type="entry name" value="FBPASE"/>
    <property type="match status" value="1"/>
</dbReference>
<dbReference type="FunFam" id="3.30.540.10:FF:000002">
    <property type="entry name" value="Fructose-1,6-bisphosphatase class 1"/>
    <property type="match status" value="1"/>
</dbReference>
<evidence type="ECO:0000256" key="7">
    <source>
        <dbReference type="ARBA" id="ARBA00022801"/>
    </source>
</evidence>
<feature type="binding site" evidence="12">
    <location>
        <position position="282"/>
    </location>
    <ligand>
        <name>Mg(2+)</name>
        <dbReference type="ChEBI" id="CHEBI:18420"/>
        <label>2</label>
    </ligand>
</feature>
<comment type="pathway">
    <text evidence="2">Carbohydrate biosynthesis; Calvin cycle.</text>
</comment>
<feature type="binding site" evidence="12">
    <location>
        <position position="117"/>
    </location>
    <ligand>
        <name>Mg(2+)</name>
        <dbReference type="ChEBI" id="CHEBI:18420"/>
        <label>2</label>
    </ligand>
</feature>
<feature type="domain" description="Fructose-1-6-bisphosphatase class I N-terminal" evidence="14">
    <location>
        <begin position="7"/>
        <end position="198"/>
    </location>
</feature>
<dbReference type="AlphaFoldDB" id="A0A0Q4B8N4"/>
<feature type="binding site" evidence="12">
    <location>
        <begin position="120"/>
        <end position="123"/>
    </location>
    <ligand>
        <name>substrate</name>
    </ligand>
</feature>
<dbReference type="InterPro" id="IPR033391">
    <property type="entry name" value="FBPase_N"/>
</dbReference>
<reference evidence="16" key="1">
    <citation type="submission" date="2015-08" db="EMBL/GenBank/DDBJ databases">
        <title>Candidatus Bacteriodes Periocalifornicus.</title>
        <authorList>
            <person name="McLean J.S."/>
            <person name="Kelley S."/>
        </authorList>
    </citation>
    <scope>NUCLEOTIDE SEQUENCE [LARGE SCALE GENOMIC DNA]</scope>
    <source>
        <strain evidence="16">12B</strain>
    </source>
</reference>
<dbReference type="Gene3D" id="3.30.540.10">
    <property type="entry name" value="Fructose-1,6-Bisphosphatase, subunit A, domain 1"/>
    <property type="match status" value="1"/>
</dbReference>
<feature type="binding site" evidence="12">
    <location>
        <position position="94"/>
    </location>
    <ligand>
        <name>Mg(2+)</name>
        <dbReference type="ChEBI" id="CHEBI:18420"/>
        <label>1</label>
    </ligand>
</feature>
<keyword evidence="5 12" id="KW-0963">Cytoplasm</keyword>
<dbReference type="GO" id="GO:0005986">
    <property type="term" value="P:sucrose biosynthetic process"/>
    <property type="evidence" value="ECO:0007669"/>
    <property type="project" value="TreeGrafter"/>
</dbReference>
<feature type="domain" description="Fructose-1-6-bisphosphatase class 1 C-terminal" evidence="15">
    <location>
        <begin position="204"/>
        <end position="333"/>
    </location>
</feature>
<dbReference type="Pfam" id="PF18913">
    <property type="entry name" value="FBPase_C"/>
    <property type="match status" value="1"/>
</dbReference>
<sequence>MPSAPFITLNQFIVDRQADFPYASGEFSRLLYYLAVAAKIVNRKVNKAGLADIIGEAGSTNVQGEEQKKLDVFANDQFIAACRNSGECCGVASEENQEVITFETELAQRGNYVVLMDPLDGSSNIDVNVSIGTIFSIYRRLSPRGEMAQPGDFLQPGRKQCGAGYVLYGSSTMLVYTTGRGVYGFTLDPSIGEFCLSHSLITTPTEGKIYSVNEGNIGQFSPGVRSYIAYCQTNDKETDRPYSGRYIGSLVADFHRNLMKGGIYMYPPTAKAPNGKLRLLYECNPMAFLAEQAGGLATDGRMSVLDIVPETVHQRTPLFIGSASMVRRVMDMMAQEE</sequence>
<feature type="binding site" evidence="12">
    <location>
        <position position="120"/>
    </location>
    <ligand>
        <name>Mg(2+)</name>
        <dbReference type="ChEBI" id="CHEBI:18420"/>
        <label>2</label>
    </ligand>
</feature>
<dbReference type="GO" id="GO:0006002">
    <property type="term" value="P:fructose 6-phosphate metabolic process"/>
    <property type="evidence" value="ECO:0007669"/>
    <property type="project" value="TreeGrafter"/>
</dbReference>
<comment type="subcellular location">
    <subcellularLocation>
        <location evidence="12">Cytoplasm</location>
    </subcellularLocation>
</comment>
<evidence type="ECO:0000313" key="16">
    <source>
        <dbReference type="EMBL" id="KQM08609.1"/>
    </source>
</evidence>
<dbReference type="EMBL" id="LIIK01000029">
    <property type="protein sequence ID" value="KQM08609.1"/>
    <property type="molecule type" value="Genomic_DNA"/>
</dbReference>
<dbReference type="HAMAP" id="MF_01855">
    <property type="entry name" value="FBPase_class1"/>
    <property type="match status" value="1"/>
</dbReference>
<comment type="caution">
    <text evidence="16">The sequence shown here is derived from an EMBL/GenBank/DDBJ whole genome shotgun (WGS) entry which is preliminary data.</text>
</comment>
<organism evidence="16 17">
    <name type="scientific">Candidatus [Bacteroides] periocalifornicus</name>
    <dbReference type="NCBI Taxonomy" id="1702214"/>
    <lineage>
        <taxon>Bacteria</taxon>
        <taxon>Pseudomonadati</taxon>
        <taxon>Bacteroidota</taxon>
    </lineage>
</organism>
<evidence type="ECO:0000256" key="1">
    <source>
        <dbReference type="ARBA" id="ARBA00001273"/>
    </source>
</evidence>
<dbReference type="InterPro" id="IPR020548">
    <property type="entry name" value="Fructose_bisphosphatase_AS"/>
</dbReference>
<dbReference type="GO" id="GO:0030388">
    <property type="term" value="P:fructose 1,6-bisphosphate metabolic process"/>
    <property type="evidence" value="ECO:0007669"/>
    <property type="project" value="TreeGrafter"/>
</dbReference>
<gene>
    <name evidence="12" type="primary">fbp</name>
    <name evidence="16" type="ORF">AL399_06375</name>
</gene>
<dbReference type="Proteomes" id="UP000054172">
    <property type="component" value="Unassembled WGS sequence"/>
</dbReference>
<dbReference type="PANTHER" id="PTHR11556:SF35">
    <property type="entry name" value="SEDOHEPTULOSE-1,7-BISPHOSPHATASE, CHLOROPLASTIC"/>
    <property type="match status" value="1"/>
</dbReference>
<dbReference type="InterPro" id="IPR044015">
    <property type="entry name" value="FBPase_C_dom"/>
</dbReference>
<dbReference type="PIRSF" id="PIRSF000904">
    <property type="entry name" value="FBPtase_SBPase"/>
    <property type="match status" value="1"/>
</dbReference>
<evidence type="ECO:0000256" key="2">
    <source>
        <dbReference type="ARBA" id="ARBA00005215"/>
    </source>
</evidence>
<keyword evidence="7 12" id="KW-0378">Hydrolase</keyword>
<dbReference type="EC" id="3.1.3.11" evidence="4 12"/>
<evidence type="ECO:0000256" key="3">
    <source>
        <dbReference type="ARBA" id="ARBA00010941"/>
    </source>
</evidence>
<dbReference type="SUPFAM" id="SSF56655">
    <property type="entry name" value="Carbohydrate phosphatase"/>
    <property type="match status" value="1"/>
</dbReference>
<dbReference type="FunFam" id="3.40.190.80:FF:000001">
    <property type="entry name" value="Fructose-1,6-bisphosphatase class 1"/>
    <property type="match status" value="1"/>
</dbReference>
<dbReference type="InterPro" id="IPR028343">
    <property type="entry name" value="FBPtase"/>
</dbReference>
<name>A0A0Q4B8N4_9BACT</name>